<evidence type="ECO:0000256" key="1">
    <source>
        <dbReference type="SAM" id="MobiDB-lite"/>
    </source>
</evidence>
<comment type="caution">
    <text evidence="3">The sequence shown here is derived from an EMBL/GenBank/DDBJ whole genome shotgun (WGS) entry which is preliminary data.</text>
</comment>
<proteinExistence type="predicted"/>
<sequence length="214" mass="23398">MSEPDSPTATAPPERARRSPGALARLGAGALVRLVLVLACFALVAYTVDLLLIDDPSLVSVLIWFAGALFLHDLVLFPLYAGGDRVLALVLKALPRTRVPLVNHIRIPVLGAGLSLLMFLPGIIQQGGATTLAATGLDQEPYRERWVWLTVALFAISLVIWLLRTLVASIRARSPRHREQVVDGEREDGLRDQPAADLPVREQPAHQHEPDPER</sequence>
<name>A0A4Q7URV9_PSEST</name>
<dbReference type="AlphaFoldDB" id="A0A4Q7URV9"/>
<dbReference type="EMBL" id="SHKL01000001">
    <property type="protein sequence ID" value="RZT83518.1"/>
    <property type="molecule type" value="Genomic_DNA"/>
</dbReference>
<evidence type="ECO:0000313" key="3">
    <source>
        <dbReference type="EMBL" id="RZT83518.1"/>
    </source>
</evidence>
<evidence type="ECO:0000256" key="2">
    <source>
        <dbReference type="SAM" id="Phobius"/>
    </source>
</evidence>
<feature type="transmembrane region" description="Helical" evidence="2">
    <location>
        <begin position="23"/>
        <end position="46"/>
    </location>
</feature>
<keyword evidence="2" id="KW-1133">Transmembrane helix</keyword>
<dbReference type="Proteomes" id="UP000291591">
    <property type="component" value="Unassembled WGS sequence"/>
</dbReference>
<reference evidence="3 4" key="1">
    <citation type="submission" date="2019-02" db="EMBL/GenBank/DDBJ databases">
        <title>Sequencing the genomes of 1000 actinobacteria strains.</title>
        <authorList>
            <person name="Klenk H.-P."/>
        </authorList>
    </citation>
    <scope>NUCLEOTIDE SEQUENCE [LARGE SCALE GENOMIC DNA]</scope>
    <source>
        <strain evidence="3 4">DSM 45779</strain>
    </source>
</reference>
<keyword evidence="2" id="KW-0472">Membrane</keyword>
<feature type="transmembrane region" description="Helical" evidence="2">
    <location>
        <begin position="101"/>
        <end position="124"/>
    </location>
</feature>
<organism evidence="3 4">
    <name type="scientific">Pseudonocardia sediminis</name>
    <dbReference type="NCBI Taxonomy" id="1397368"/>
    <lineage>
        <taxon>Bacteria</taxon>
        <taxon>Bacillati</taxon>
        <taxon>Actinomycetota</taxon>
        <taxon>Actinomycetes</taxon>
        <taxon>Pseudonocardiales</taxon>
        <taxon>Pseudonocardiaceae</taxon>
        <taxon>Pseudonocardia</taxon>
    </lineage>
</organism>
<feature type="transmembrane region" description="Helical" evidence="2">
    <location>
        <begin position="58"/>
        <end position="80"/>
    </location>
</feature>
<accession>A0A4Q7URV9</accession>
<keyword evidence="4" id="KW-1185">Reference proteome</keyword>
<feature type="region of interest" description="Disordered" evidence="1">
    <location>
        <begin position="178"/>
        <end position="214"/>
    </location>
</feature>
<protein>
    <submittedName>
        <fullName evidence="3">Uncharacterized protein</fullName>
    </submittedName>
</protein>
<gene>
    <name evidence="3" type="ORF">EV383_0323</name>
</gene>
<feature type="compositionally biased region" description="Basic and acidic residues" evidence="1">
    <location>
        <begin position="178"/>
        <end position="191"/>
    </location>
</feature>
<keyword evidence="2" id="KW-0812">Transmembrane</keyword>
<feature type="transmembrane region" description="Helical" evidence="2">
    <location>
        <begin position="146"/>
        <end position="167"/>
    </location>
</feature>
<evidence type="ECO:0000313" key="4">
    <source>
        <dbReference type="Proteomes" id="UP000291591"/>
    </source>
</evidence>
<feature type="compositionally biased region" description="Basic and acidic residues" evidence="1">
    <location>
        <begin position="199"/>
        <end position="214"/>
    </location>
</feature>